<proteinExistence type="predicted"/>
<dbReference type="Proteomes" id="UP001302812">
    <property type="component" value="Unassembled WGS sequence"/>
</dbReference>
<protein>
    <submittedName>
        <fullName evidence="2">NAD(P)-binding protein</fullName>
    </submittedName>
</protein>
<dbReference type="SUPFAM" id="SSF50129">
    <property type="entry name" value="GroES-like"/>
    <property type="match status" value="1"/>
</dbReference>
<dbReference type="GO" id="GO:0005739">
    <property type="term" value="C:mitochondrion"/>
    <property type="evidence" value="ECO:0007669"/>
    <property type="project" value="TreeGrafter"/>
</dbReference>
<reference evidence="2" key="1">
    <citation type="journal article" date="2023" name="Mol. Phylogenet. Evol.">
        <title>Genome-scale phylogeny and comparative genomics of the fungal order Sordariales.</title>
        <authorList>
            <person name="Hensen N."/>
            <person name="Bonometti L."/>
            <person name="Westerberg I."/>
            <person name="Brannstrom I.O."/>
            <person name="Guillou S."/>
            <person name="Cros-Aarteil S."/>
            <person name="Calhoun S."/>
            <person name="Haridas S."/>
            <person name="Kuo A."/>
            <person name="Mondo S."/>
            <person name="Pangilinan J."/>
            <person name="Riley R."/>
            <person name="LaButti K."/>
            <person name="Andreopoulos B."/>
            <person name="Lipzen A."/>
            <person name="Chen C."/>
            <person name="Yan M."/>
            <person name="Daum C."/>
            <person name="Ng V."/>
            <person name="Clum A."/>
            <person name="Steindorff A."/>
            <person name="Ohm R.A."/>
            <person name="Martin F."/>
            <person name="Silar P."/>
            <person name="Natvig D.O."/>
            <person name="Lalanne C."/>
            <person name="Gautier V."/>
            <person name="Ament-Velasquez S.L."/>
            <person name="Kruys A."/>
            <person name="Hutchinson M.I."/>
            <person name="Powell A.J."/>
            <person name="Barry K."/>
            <person name="Miller A.N."/>
            <person name="Grigoriev I.V."/>
            <person name="Debuchy R."/>
            <person name="Gladieux P."/>
            <person name="Hiltunen Thoren M."/>
            <person name="Johannesson H."/>
        </authorList>
    </citation>
    <scope>NUCLEOTIDE SEQUENCE</scope>
    <source>
        <strain evidence="2">CBS 508.74</strain>
    </source>
</reference>
<dbReference type="EMBL" id="MU853333">
    <property type="protein sequence ID" value="KAK4115981.1"/>
    <property type="molecule type" value="Genomic_DNA"/>
</dbReference>
<dbReference type="AlphaFoldDB" id="A0AAN6TKY9"/>
<dbReference type="Pfam" id="PF08240">
    <property type="entry name" value="ADH_N"/>
    <property type="match status" value="1"/>
</dbReference>
<dbReference type="PANTHER" id="PTHR11695:SF294">
    <property type="entry name" value="RETICULON-4-INTERACTING PROTEIN 1, MITOCHONDRIAL"/>
    <property type="match status" value="1"/>
</dbReference>
<dbReference type="SMART" id="SM00829">
    <property type="entry name" value="PKS_ER"/>
    <property type="match status" value="1"/>
</dbReference>
<evidence type="ECO:0000259" key="1">
    <source>
        <dbReference type="SMART" id="SM00829"/>
    </source>
</evidence>
<dbReference type="Gene3D" id="3.90.180.10">
    <property type="entry name" value="Medium-chain alcohol dehydrogenases, catalytic domain"/>
    <property type="match status" value="1"/>
</dbReference>
<dbReference type="InterPro" id="IPR011032">
    <property type="entry name" value="GroES-like_sf"/>
</dbReference>
<comment type="caution">
    <text evidence="2">The sequence shown here is derived from an EMBL/GenBank/DDBJ whole genome shotgun (WGS) entry which is preliminary data.</text>
</comment>
<dbReference type="GeneID" id="89935087"/>
<dbReference type="InterPro" id="IPR020843">
    <property type="entry name" value="ER"/>
</dbReference>
<dbReference type="CDD" id="cd08267">
    <property type="entry name" value="MDR1"/>
    <property type="match status" value="1"/>
</dbReference>
<accession>A0AAN6TKY9</accession>
<dbReference type="InterPro" id="IPR036291">
    <property type="entry name" value="NAD(P)-bd_dom_sf"/>
</dbReference>
<reference evidence="2" key="2">
    <citation type="submission" date="2023-05" db="EMBL/GenBank/DDBJ databases">
        <authorList>
            <consortium name="Lawrence Berkeley National Laboratory"/>
            <person name="Steindorff A."/>
            <person name="Hensen N."/>
            <person name="Bonometti L."/>
            <person name="Westerberg I."/>
            <person name="Brannstrom I.O."/>
            <person name="Guillou S."/>
            <person name="Cros-Aarteil S."/>
            <person name="Calhoun S."/>
            <person name="Haridas S."/>
            <person name="Kuo A."/>
            <person name="Mondo S."/>
            <person name="Pangilinan J."/>
            <person name="Riley R."/>
            <person name="Labutti K."/>
            <person name="Andreopoulos B."/>
            <person name="Lipzen A."/>
            <person name="Chen C."/>
            <person name="Yanf M."/>
            <person name="Daum C."/>
            <person name="Ng V."/>
            <person name="Clum A."/>
            <person name="Ohm R."/>
            <person name="Martin F."/>
            <person name="Silar P."/>
            <person name="Natvig D."/>
            <person name="Lalanne C."/>
            <person name="Gautier V."/>
            <person name="Ament-Velasquez S.L."/>
            <person name="Kruys A."/>
            <person name="Hutchinson M.I."/>
            <person name="Powell A.J."/>
            <person name="Barry K."/>
            <person name="Miller A.N."/>
            <person name="Grigoriev I.V."/>
            <person name="Debuchy R."/>
            <person name="Gladieux P."/>
            <person name="Thoren M.H."/>
            <person name="Johannesson H."/>
        </authorList>
    </citation>
    <scope>NUCLEOTIDE SEQUENCE</scope>
    <source>
        <strain evidence="2">CBS 508.74</strain>
    </source>
</reference>
<dbReference type="Gene3D" id="3.40.50.720">
    <property type="entry name" value="NAD(P)-binding Rossmann-like Domain"/>
    <property type="match status" value="1"/>
</dbReference>
<dbReference type="PANTHER" id="PTHR11695">
    <property type="entry name" value="ALCOHOL DEHYDROGENASE RELATED"/>
    <property type="match status" value="1"/>
</dbReference>
<organism evidence="2 3">
    <name type="scientific">Canariomyces notabilis</name>
    <dbReference type="NCBI Taxonomy" id="2074819"/>
    <lineage>
        <taxon>Eukaryota</taxon>
        <taxon>Fungi</taxon>
        <taxon>Dikarya</taxon>
        <taxon>Ascomycota</taxon>
        <taxon>Pezizomycotina</taxon>
        <taxon>Sordariomycetes</taxon>
        <taxon>Sordariomycetidae</taxon>
        <taxon>Sordariales</taxon>
        <taxon>Chaetomiaceae</taxon>
        <taxon>Canariomyces</taxon>
    </lineage>
</organism>
<evidence type="ECO:0000313" key="2">
    <source>
        <dbReference type="EMBL" id="KAK4115981.1"/>
    </source>
</evidence>
<feature type="domain" description="Enoyl reductase (ER)" evidence="1">
    <location>
        <begin position="11"/>
        <end position="344"/>
    </location>
</feature>
<sequence>MRAWTTTCLGSPRQALSFQPTRPVPSLPPTNPRLVLIRVTHSALNPADLVLLHTAPPWLPFRRSPVPGQDFVGEVVALPANPLPAELRGLRVGDRVGGATGLWDVALGRGSLAEYMVIDAGSVAVVPEGIESRQAVGLMGIAGQTAVEMIRRAGFVPGDGKVARVLVNGASGGVGTVLVQALKGMGKEVVAVCSAANAEMVRELGADEVIDYKVHDPLERHLAAEFGEKQFDAILDCVGNQALYAHSPGYLKPDGKFISIVGGWSQGIIPYARNKLLPVFLGGVPRSFHMFLLSASGETAKKAAQWFKQGLIKQVPIDSEFPLEQGIEAFEKLATKRAKGKIIINVAGTS</sequence>
<keyword evidence="3" id="KW-1185">Reference proteome</keyword>
<dbReference type="GO" id="GO:0016491">
    <property type="term" value="F:oxidoreductase activity"/>
    <property type="evidence" value="ECO:0007669"/>
    <property type="project" value="InterPro"/>
</dbReference>
<dbReference type="InterPro" id="IPR013154">
    <property type="entry name" value="ADH-like_N"/>
</dbReference>
<dbReference type="RefSeq" id="XP_064673551.1">
    <property type="nucleotide sequence ID" value="XM_064810962.1"/>
</dbReference>
<evidence type="ECO:0000313" key="3">
    <source>
        <dbReference type="Proteomes" id="UP001302812"/>
    </source>
</evidence>
<dbReference type="InterPro" id="IPR050700">
    <property type="entry name" value="YIM1/Zinc_Alcohol_DH_Fams"/>
</dbReference>
<gene>
    <name evidence="2" type="ORF">N656DRAFT_701718</name>
</gene>
<dbReference type="SUPFAM" id="SSF51735">
    <property type="entry name" value="NAD(P)-binding Rossmann-fold domains"/>
    <property type="match status" value="1"/>
</dbReference>
<dbReference type="Pfam" id="PF13602">
    <property type="entry name" value="ADH_zinc_N_2"/>
    <property type="match status" value="1"/>
</dbReference>
<name>A0AAN6TKY9_9PEZI</name>